<dbReference type="Proteomes" id="UP000008207">
    <property type="component" value="Chromosome"/>
</dbReference>
<gene>
    <name evidence="2" type="ordered locus">Mnod_3892</name>
</gene>
<evidence type="ECO:0000313" key="2">
    <source>
        <dbReference type="EMBL" id="ACL58792.1"/>
    </source>
</evidence>
<protein>
    <submittedName>
        <fullName evidence="2">Uncharacterized protein</fullName>
    </submittedName>
</protein>
<dbReference type="EMBL" id="CP001349">
    <property type="protein sequence ID" value="ACL58792.1"/>
    <property type="molecule type" value="Genomic_DNA"/>
</dbReference>
<sequence>MVRADSHITAAVSCSACGSREIGVMRAMLAHSARVHAETGWHPTGSGPLPAHYQVLGRDVPWPDEEP</sequence>
<proteinExistence type="predicted"/>
<organism evidence="2 3">
    <name type="scientific">Methylobacterium nodulans (strain LMG 21967 / CNCM I-2342 / ORS 2060)</name>
    <dbReference type="NCBI Taxonomy" id="460265"/>
    <lineage>
        <taxon>Bacteria</taxon>
        <taxon>Pseudomonadati</taxon>
        <taxon>Pseudomonadota</taxon>
        <taxon>Alphaproteobacteria</taxon>
        <taxon>Hyphomicrobiales</taxon>
        <taxon>Methylobacteriaceae</taxon>
        <taxon>Methylobacterium</taxon>
    </lineage>
</organism>
<dbReference type="KEGG" id="mno:Mnod_3892"/>
<reference evidence="2 3" key="1">
    <citation type="submission" date="2009-01" db="EMBL/GenBank/DDBJ databases">
        <title>Complete sequence of chromosome of Methylobacterium nodulans ORS 2060.</title>
        <authorList>
            <consortium name="US DOE Joint Genome Institute"/>
            <person name="Lucas S."/>
            <person name="Copeland A."/>
            <person name="Lapidus A."/>
            <person name="Glavina del Rio T."/>
            <person name="Dalin E."/>
            <person name="Tice H."/>
            <person name="Bruce D."/>
            <person name="Goodwin L."/>
            <person name="Pitluck S."/>
            <person name="Sims D."/>
            <person name="Brettin T."/>
            <person name="Detter J.C."/>
            <person name="Han C."/>
            <person name="Larimer F."/>
            <person name="Land M."/>
            <person name="Hauser L."/>
            <person name="Kyrpides N."/>
            <person name="Ivanova N."/>
            <person name="Marx C.J."/>
            <person name="Richardson P."/>
        </authorList>
    </citation>
    <scope>NUCLEOTIDE SEQUENCE [LARGE SCALE GENOMIC DNA]</scope>
    <source>
        <strain evidence="3">LMG 21967 / CNCM I-2342 / ORS 2060</strain>
    </source>
</reference>
<keyword evidence="3" id="KW-1185">Reference proteome</keyword>
<evidence type="ECO:0000256" key="1">
    <source>
        <dbReference type="SAM" id="MobiDB-lite"/>
    </source>
</evidence>
<accession>B8ISF2</accession>
<dbReference type="RefSeq" id="WP_015930445.1">
    <property type="nucleotide sequence ID" value="NC_011894.1"/>
</dbReference>
<feature type="region of interest" description="Disordered" evidence="1">
    <location>
        <begin position="41"/>
        <end position="67"/>
    </location>
</feature>
<name>B8ISF2_METNO</name>
<dbReference type="AlphaFoldDB" id="B8ISF2"/>
<dbReference type="HOGENOM" id="CLU_168929_0_0_5"/>
<evidence type="ECO:0000313" key="3">
    <source>
        <dbReference type="Proteomes" id="UP000008207"/>
    </source>
</evidence>